<comment type="subcellular location">
    <subcellularLocation>
        <location evidence="2">Endomembrane system</location>
        <topology evidence="2">Multi-pass membrane protein</topology>
    </subcellularLocation>
</comment>
<evidence type="ECO:0000256" key="14">
    <source>
        <dbReference type="ARBA" id="ARBA00032361"/>
    </source>
</evidence>
<keyword evidence="11 16" id="KW-0472">Membrane</keyword>
<dbReference type="InterPro" id="IPR048254">
    <property type="entry name" value="CDP_ALCOHOL_P_TRANSF_CS"/>
</dbReference>
<comment type="similarity">
    <text evidence="3 15">Belongs to the CDP-alcohol phosphatidyltransferase class-I family.</text>
</comment>
<dbReference type="Pfam" id="PF01066">
    <property type="entry name" value="CDP-OH_P_transf"/>
    <property type="match status" value="1"/>
</dbReference>
<evidence type="ECO:0000256" key="16">
    <source>
        <dbReference type="SAM" id="Phobius"/>
    </source>
</evidence>
<evidence type="ECO:0000256" key="4">
    <source>
        <dbReference type="ARBA" id="ARBA00013174"/>
    </source>
</evidence>
<evidence type="ECO:0000256" key="3">
    <source>
        <dbReference type="ARBA" id="ARBA00010441"/>
    </source>
</evidence>
<evidence type="ECO:0000256" key="11">
    <source>
        <dbReference type="ARBA" id="ARBA00023136"/>
    </source>
</evidence>
<organism evidence="17 18">
    <name type="scientific">Parageobacillus toebii</name>
    <dbReference type="NCBI Taxonomy" id="153151"/>
    <lineage>
        <taxon>Bacteria</taxon>
        <taxon>Bacillati</taxon>
        <taxon>Bacillota</taxon>
        <taxon>Bacilli</taxon>
        <taxon>Bacillales</taxon>
        <taxon>Anoxybacillaceae</taxon>
        <taxon>Parageobacillus</taxon>
    </lineage>
</organism>
<dbReference type="PROSITE" id="PS00379">
    <property type="entry name" value="CDP_ALCOHOL_P_TRANSF"/>
    <property type="match status" value="1"/>
</dbReference>
<evidence type="ECO:0000256" key="7">
    <source>
        <dbReference type="ARBA" id="ARBA00022679"/>
    </source>
</evidence>
<comment type="catalytic activity">
    <reaction evidence="1">
        <text>a CDP-1,2-diacyl-sn-glycerol + L-serine = a 1,2-diacyl-sn-glycero-3-phospho-L-serine + CMP + H(+)</text>
        <dbReference type="Rhea" id="RHEA:16913"/>
        <dbReference type="ChEBI" id="CHEBI:15378"/>
        <dbReference type="ChEBI" id="CHEBI:33384"/>
        <dbReference type="ChEBI" id="CHEBI:57262"/>
        <dbReference type="ChEBI" id="CHEBI:58332"/>
        <dbReference type="ChEBI" id="CHEBI:60377"/>
        <dbReference type="EC" id="2.7.8.8"/>
    </reaction>
</comment>
<dbReference type="GO" id="GO:0003882">
    <property type="term" value="F:CDP-diacylglycerol-serine O-phosphatidyltransferase activity"/>
    <property type="evidence" value="ECO:0007669"/>
    <property type="project" value="UniProtKB-EC"/>
</dbReference>
<evidence type="ECO:0000256" key="15">
    <source>
        <dbReference type="RuleBase" id="RU003750"/>
    </source>
</evidence>
<evidence type="ECO:0000256" key="10">
    <source>
        <dbReference type="ARBA" id="ARBA00023098"/>
    </source>
</evidence>
<feature type="transmembrane region" description="Helical" evidence="16">
    <location>
        <begin position="167"/>
        <end position="185"/>
    </location>
</feature>
<dbReference type="PATRIC" id="fig|153151.4.peg.2964"/>
<sequence length="213" mass="23868">MAVMFFTTFHIINKMSIIVVDFVCRVLERKGVRRMFLLDYLDYTLKKLKANMANILTMTNLSLGGFSVLTTLKGQLNVSLLLVFLAALVDRFDGAVARKLNIESELGKQLDSMSDIISFGVAPALLIYQSLLHEFGAPGAFFTILYIGCGAFRLARFNITENNGYFSGLPITVAGVLLTLSYLTIHYFPPQFFIFLMITLSFLMVGTFKLKKI</sequence>
<feature type="transmembrane region" description="Helical" evidence="16">
    <location>
        <begin position="137"/>
        <end position="155"/>
    </location>
</feature>
<name>A0A150N8C3_9BACL</name>
<dbReference type="InterPro" id="IPR000462">
    <property type="entry name" value="CDP-OH_P_trans"/>
</dbReference>
<keyword evidence="9 16" id="KW-1133">Transmembrane helix</keyword>
<evidence type="ECO:0000256" key="1">
    <source>
        <dbReference type="ARBA" id="ARBA00000287"/>
    </source>
</evidence>
<dbReference type="EMBL" id="LQYW01000005">
    <property type="protein sequence ID" value="KYD32906.1"/>
    <property type="molecule type" value="Genomic_DNA"/>
</dbReference>
<reference evidence="17 18" key="1">
    <citation type="submission" date="2016-01" db="EMBL/GenBank/DDBJ databases">
        <title>Draft Genome Sequences of Seven Thermophilic Sporeformers Isolated from Foods.</title>
        <authorList>
            <person name="Berendsen E.M."/>
            <person name="Wells-Bennik M.H."/>
            <person name="Krawcyk A.O."/>
            <person name="De Jong A."/>
            <person name="Holsappel S."/>
            <person name="Eijlander R.T."/>
            <person name="Kuipers O.P."/>
        </authorList>
    </citation>
    <scope>NUCLEOTIDE SEQUENCE [LARGE SCALE GENOMIC DNA]</scope>
    <source>
        <strain evidence="17 18">B4110</strain>
    </source>
</reference>
<dbReference type="NCBIfam" id="TIGR00473">
    <property type="entry name" value="pssA"/>
    <property type="match status" value="1"/>
</dbReference>
<evidence type="ECO:0000256" key="2">
    <source>
        <dbReference type="ARBA" id="ARBA00004127"/>
    </source>
</evidence>
<keyword evidence="12" id="KW-0594">Phospholipid biosynthesis</keyword>
<evidence type="ECO:0000256" key="8">
    <source>
        <dbReference type="ARBA" id="ARBA00022692"/>
    </source>
</evidence>
<evidence type="ECO:0000313" key="17">
    <source>
        <dbReference type="EMBL" id="KYD32906.1"/>
    </source>
</evidence>
<dbReference type="GO" id="GO:0012505">
    <property type="term" value="C:endomembrane system"/>
    <property type="evidence" value="ECO:0007669"/>
    <property type="project" value="UniProtKB-SubCell"/>
</dbReference>
<protein>
    <recommendedName>
        <fullName evidence="5">CDP-diacylglycerol--serine O-phosphatidyltransferase</fullName>
        <ecNumber evidence="4">2.7.8.8</ecNumber>
    </recommendedName>
    <alternativeName>
        <fullName evidence="14">Phosphatidylserine synthase</fullName>
    </alternativeName>
</protein>
<evidence type="ECO:0000313" key="18">
    <source>
        <dbReference type="Proteomes" id="UP000075324"/>
    </source>
</evidence>
<evidence type="ECO:0000256" key="6">
    <source>
        <dbReference type="ARBA" id="ARBA00022516"/>
    </source>
</evidence>
<dbReference type="GO" id="GO:0016020">
    <property type="term" value="C:membrane"/>
    <property type="evidence" value="ECO:0007669"/>
    <property type="project" value="InterPro"/>
</dbReference>
<dbReference type="PANTHER" id="PTHR14269">
    <property type="entry name" value="CDP-DIACYLGLYCEROL--GLYCEROL-3-PHOSPHATE 3-PHOSPHATIDYLTRANSFERASE-RELATED"/>
    <property type="match status" value="1"/>
</dbReference>
<evidence type="ECO:0000256" key="13">
    <source>
        <dbReference type="ARBA" id="ARBA00023264"/>
    </source>
</evidence>
<dbReference type="InterPro" id="IPR043130">
    <property type="entry name" value="CDP-OH_PTrfase_TM_dom"/>
</dbReference>
<keyword evidence="13" id="KW-1208">Phospholipid metabolism</keyword>
<dbReference type="Proteomes" id="UP000075324">
    <property type="component" value="Unassembled WGS sequence"/>
</dbReference>
<feature type="transmembrane region" description="Helical" evidence="16">
    <location>
        <begin position="191"/>
        <end position="210"/>
    </location>
</feature>
<dbReference type="GO" id="GO:0008654">
    <property type="term" value="P:phospholipid biosynthetic process"/>
    <property type="evidence" value="ECO:0007669"/>
    <property type="project" value="UniProtKB-KW"/>
</dbReference>
<comment type="caution">
    <text evidence="17">The sequence shown here is derived from an EMBL/GenBank/DDBJ whole genome shotgun (WGS) entry which is preliminary data.</text>
</comment>
<feature type="transmembrane region" description="Helical" evidence="16">
    <location>
        <begin position="48"/>
        <end position="69"/>
    </location>
</feature>
<dbReference type="InterPro" id="IPR004533">
    <property type="entry name" value="CDP-diaglyc--ser_O-PTrfase"/>
</dbReference>
<dbReference type="EC" id="2.7.8.8" evidence="4"/>
<dbReference type="AlphaFoldDB" id="A0A150N8C3"/>
<gene>
    <name evidence="17" type="ORF">B4110_2711</name>
</gene>
<evidence type="ECO:0000256" key="5">
    <source>
        <dbReference type="ARBA" id="ARBA00017171"/>
    </source>
</evidence>
<accession>A0A150N8C3</accession>
<keyword evidence="6" id="KW-0444">Lipid biosynthesis</keyword>
<dbReference type="Gene3D" id="1.20.120.1760">
    <property type="match status" value="1"/>
</dbReference>
<dbReference type="PANTHER" id="PTHR14269:SF61">
    <property type="entry name" value="CDP-DIACYLGLYCEROL--SERINE O-PHOSPHATIDYLTRANSFERASE"/>
    <property type="match status" value="1"/>
</dbReference>
<keyword evidence="7 15" id="KW-0808">Transferase</keyword>
<keyword evidence="8 16" id="KW-0812">Transmembrane</keyword>
<keyword evidence="10" id="KW-0443">Lipid metabolism</keyword>
<feature type="transmembrane region" description="Helical" evidence="16">
    <location>
        <begin position="6"/>
        <end position="27"/>
    </location>
</feature>
<evidence type="ECO:0000256" key="12">
    <source>
        <dbReference type="ARBA" id="ARBA00023209"/>
    </source>
</evidence>
<proteinExistence type="inferred from homology"/>
<evidence type="ECO:0000256" key="9">
    <source>
        <dbReference type="ARBA" id="ARBA00022989"/>
    </source>
</evidence>
<dbReference type="InterPro" id="IPR050324">
    <property type="entry name" value="CDP-alcohol_PTase-I"/>
</dbReference>